<dbReference type="EMBL" id="RXOC01000002">
    <property type="protein sequence ID" value="RXF71926.1"/>
    <property type="molecule type" value="Genomic_DNA"/>
</dbReference>
<evidence type="ECO:0000313" key="2">
    <source>
        <dbReference type="Proteomes" id="UP000290848"/>
    </source>
</evidence>
<evidence type="ECO:0008006" key="3">
    <source>
        <dbReference type="Google" id="ProtNLM"/>
    </source>
</evidence>
<accession>A0A4Q0MG70</accession>
<dbReference type="Gene3D" id="2.60.40.1930">
    <property type="match status" value="1"/>
</dbReference>
<dbReference type="RefSeq" id="WP_128768173.1">
    <property type="nucleotide sequence ID" value="NZ_RXOC01000002.1"/>
</dbReference>
<reference evidence="1 2" key="1">
    <citation type="submission" date="2018-12" db="EMBL/GenBank/DDBJ databases">
        <title>The Draft Genome Sequence of the Soil Bacterium Pedobacter tournemirensis R1.</title>
        <authorList>
            <person name="He J."/>
        </authorList>
    </citation>
    <scope>NUCLEOTIDE SEQUENCE [LARGE SCALE GENOMIC DNA]</scope>
    <source>
        <strain evidence="1 2">R1</strain>
    </source>
</reference>
<dbReference type="AlphaFoldDB" id="A0A4Q0MG70"/>
<gene>
    <name evidence="1" type="ORF">EKH83_04375</name>
</gene>
<evidence type="ECO:0000313" key="1">
    <source>
        <dbReference type="EMBL" id="RXF71926.1"/>
    </source>
</evidence>
<proteinExistence type="predicted"/>
<comment type="caution">
    <text evidence="1">The sequence shown here is derived from an EMBL/GenBank/DDBJ whole genome shotgun (WGS) entry which is preliminary data.</text>
</comment>
<name>A0A4Q0MG70_9SPHI</name>
<sequence length="800" mass="90052">MYQRYIVLRSLFLILTVVLVSGTQGYTQSNILNDLSRSFGQYNTSVLKEKVFLHTDRDSYIAGNTLWFKLYNTGTNNQLLTVSKVAYVEILNDSLKPVLQAKVEIKEGSGNGSFYLPVSLASGNYIIRAYTNWIKNFGSKSFFEKNITIINPLKGNPIAASEGPSVYNVQFFPEGGNLVNGISGRIAFKVSGPDGFGVNFRGAIIDQHNDTISRFKPLKFGIGSFEFTPKSGSSYKVVVIPANEKPVYTSLPEIFPEGFAINISTLNDGNVKIAVNTNIHSSDLYIVGHTSGQILVTEHILLQEGKGELIIKKEKLADGINSFTLFNDLKKPVCERLYFKYPENDVKLSATFNSATYARREKVRLEIAASGNGNKPLKSDLSLSIYRLNNTSQLRHSDIQSYIYLTSELKGTIEQPGSYFEEKGSQRQELVDNLMLTHGWRKFDWHNILLQQQSSFKYLPEYEGHIVRALVKNKLTNKPAENILAYLSIPGKSIQLYVSKTDSNGIASFNTKNFYGSNEVVVQTDPLSKDTYAIEVLSPFSNEHTPQTASLNNLKTIPDSIAKQLLSESLNMQVNNIFNGDKLRQISPPKVDSAAFFGKPNKRYLLDDYTRFTTVEEVLREYIPEIWLVKNEGKLNLSVIDQQTNNSFTSEPLMILDGVPVFHSEKLIRYDPLKIRSLDIINRRYYLGPAVFDGIVNFSTYNGDLEGFQLDDKAAVVDYEGLLAQRQFYSPQYMNEEQKNSPIPDFRDLLYWSPSIRTDESGKTSVEFYTSDQKGEYIGVLQGVSEEGNLINKTVKIAIK</sequence>
<protein>
    <recommendedName>
        <fullName evidence="3">Macroglobulin domain-containing protein</fullName>
    </recommendedName>
</protein>
<dbReference type="Proteomes" id="UP000290848">
    <property type="component" value="Unassembled WGS sequence"/>
</dbReference>
<organism evidence="1 2">
    <name type="scientific">Arcticibacter tournemirensis</name>
    <dbReference type="NCBI Taxonomy" id="699437"/>
    <lineage>
        <taxon>Bacteria</taxon>
        <taxon>Pseudomonadati</taxon>
        <taxon>Bacteroidota</taxon>
        <taxon>Sphingobacteriia</taxon>
        <taxon>Sphingobacteriales</taxon>
        <taxon>Sphingobacteriaceae</taxon>
        <taxon>Arcticibacter</taxon>
    </lineage>
</organism>